<dbReference type="EMBL" id="LDJJ01000009">
    <property type="protein sequence ID" value="KRG71407.1"/>
    <property type="molecule type" value="Genomic_DNA"/>
</dbReference>
<organism evidence="9 10">
    <name type="scientific">Stenotrophomonas terrae</name>
    <dbReference type="NCBI Taxonomy" id="405446"/>
    <lineage>
        <taxon>Bacteria</taxon>
        <taxon>Pseudomonadati</taxon>
        <taxon>Pseudomonadota</taxon>
        <taxon>Gammaproteobacteria</taxon>
        <taxon>Lysobacterales</taxon>
        <taxon>Lysobacteraceae</taxon>
        <taxon>Stenotrophomonas</taxon>
    </lineage>
</organism>
<keyword evidence="3 6" id="KW-0378">Hydrolase</keyword>
<dbReference type="InterPro" id="IPR022218">
    <property type="entry name" value="TagA_dom"/>
</dbReference>
<gene>
    <name evidence="9" type="ORF">ABB27_03465</name>
</gene>
<dbReference type="Gene3D" id="2.80.10.50">
    <property type="match status" value="1"/>
</dbReference>
<dbReference type="AlphaFoldDB" id="A0A0R0CNC0"/>
<feature type="binding site" evidence="6">
    <location>
        <position position="369"/>
    </location>
    <ligand>
        <name>Zn(2+)</name>
        <dbReference type="ChEBI" id="CHEBI:29105"/>
        <note>catalytic</note>
    </ligand>
</feature>
<feature type="compositionally biased region" description="Gly residues" evidence="7">
    <location>
        <begin position="1"/>
        <end position="30"/>
    </location>
</feature>
<dbReference type="InterPro" id="IPR019503">
    <property type="entry name" value="Peptidase_M66_dom"/>
</dbReference>
<feature type="domain" description="Peptidase M66" evidence="8">
    <location>
        <begin position="216"/>
        <end position="472"/>
    </location>
</feature>
<feature type="binding site" evidence="6">
    <location>
        <position position="373"/>
    </location>
    <ligand>
        <name>Zn(2+)</name>
        <dbReference type="ChEBI" id="CHEBI:29105"/>
        <note>catalytic</note>
    </ligand>
</feature>
<dbReference type="PANTHER" id="PTHR39540:SF1">
    <property type="entry name" value="DICTOMALLEIN-1-RELATED"/>
    <property type="match status" value="1"/>
</dbReference>
<keyword evidence="10" id="KW-1185">Reference proteome</keyword>
<evidence type="ECO:0000256" key="5">
    <source>
        <dbReference type="ARBA" id="ARBA00023049"/>
    </source>
</evidence>
<evidence type="ECO:0000256" key="6">
    <source>
        <dbReference type="PROSITE-ProRule" id="PRU01031"/>
    </source>
</evidence>
<dbReference type="PROSITE" id="PS50231">
    <property type="entry name" value="RICIN_B_LECTIN"/>
    <property type="match status" value="1"/>
</dbReference>
<evidence type="ECO:0000259" key="8">
    <source>
        <dbReference type="PROSITE" id="PS51694"/>
    </source>
</evidence>
<dbReference type="InterPro" id="IPR035992">
    <property type="entry name" value="Ricin_B-like_lectins"/>
</dbReference>
<feature type="compositionally biased region" description="Pro residues" evidence="7">
    <location>
        <begin position="34"/>
        <end position="53"/>
    </location>
</feature>
<comment type="cofactor">
    <cofactor evidence="6">
        <name>Zn(2+)</name>
        <dbReference type="ChEBI" id="CHEBI:29105"/>
    </cofactor>
    <text evidence="6">Binds 1 zinc ion per subunit.</text>
</comment>
<dbReference type="GO" id="GO:0006508">
    <property type="term" value="P:proteolysis"/>
    <property type="evidence" value="ECO:0007669"/>
    <property type="project" value="UniProtKB-UniRule"/>
</dbReference>
<dbReference type="Pfam" id="PF00652">
    <property type="entry name" value="Ricin_B_lectin"/>
    <property type="match status" value="1"/>
</dbReference>
<dbReference type="PROSITE" id="PS51694">
    <property type="entry name" value="PEPTIDASE_M66"/>
    <property type="match status" value="1"/>
</dbReference>
<feature type="region of interest" description="Disordered" evidence="7">
    <location>
        <begin position="1"/>
        <end position="57"/>
    </location>
</feature>
<dbReference type="Proteomes" id="UP000051863">
    <property type="component" value="Unassembled WGS sequence"/>
</dbReference>
<feature type="binding site" evidence="6">
    <location>
        <position position="379"/>
    </location>
    <ligand>
        <name>Zn(2+)</name>
        <dbReference type="ChEBI" id="CHEBI:29105"/>
        <note>catalytic</note>
    </ligand>
</feature>
<dbReference type="SMART" id="SM00458">
    <property type="entry name" value="RICIN"/>
    <property type="match status" value="1"/>
</dbReference>
<comment type="caution">
    <text evidence="9">The sequence shown here is derived from an EMBL/GenBank/DDBJ whole genome shotgun (WGS) entry which is preliminary data.</text>
</comment>
<dbReference type="Pfam" id="PF12561">
    <property type="entry name" value="TagA"/>
    <property type="match status" value="1"/>
</dbReference>
<dbReference type="PANTHER" id="PTHR39540">
    <property type="match status" value="1"/>
</dbReference>
<reference evidence="9 10" key="1">
    <citation type="submission" date="2015-05" db="EMBL/GenBank/DDBJ databases">
        <title>Genome sequencing and analysis of members of genus Stenotrophomonas.</title>
        <authorList>
            <person name="Patil P.P."/>
            <person name="Midha S."/>
            <person name="Patil P.B."/>
        </authorList>
    </citation>
    <scope>NUCLEOTIDE SEQUENCE [LARGE SCALE GENOMIC DNA]</scope>
    <source>
        <strain evidence="9 10">DSM 18941</strain>
    </source>
</reference>
<feature type="active site" evidence="6">
    <location>
        <position position="370"/>
    </location>
</feature>
<dbReference type="GO" id="GO:0046872">
    <property type="term" value="F:metal ion binding"/>
    <property type="evidence" value="ECO:0007669"/>
    <property type="project" value="UniProtKB-UniRule"/>
</dbReference>
<dbReference type="SUPFAM" id="SSF50370">
    <property type="entry name" value="Ricin B-like lectins"/>
    <property type="match status" value="1"/>
</dbReference>
<protein>
    <recommendedName>
        <fullName evidence="8">Peptidase M66 domain-containing protein</fullName>
    </recommendedName>
</protein>
<dbReference type="GO" id="GO:0004222">
    <property type="term" value="F:metalloendopeptidase activity"/>
    <property type="evidence" value="ECO:0007669"/>
    <property type="project" value="UniProtKB-UniRule"/>
</dbReference>
<keyword evidence="4 6" id="KW-0862">Zinc</keyword>
<accession>A0A0R0CNC0</accession>
<keyword evidence="2 6" id="KW-0479">Metal-binding</keyword>
<dbReference type="PATRIC" id="fig|405446.3.peg.3837"/>
<evidence type="ECO:0000256" key="2">
    <source>
        <dbReference type="ARBA" id="ARBA00022723"/>
    </source>
</evidence>
<evidence type="ECO:0000256" key="4">
    <source>
        <dbReference type="ARBA" id="ARBA00022833"/>
    </source>
</evidence>
<evidence type="ECO:0000256" key="1">
    <source>
        <dbReference type="ARBA" id="ARBA00022670"/>
    </source>
</evidence>
<evidence type="ECO:0000313" key="9">
    <source>
        <dbReference type="EMBL" id="KRG71407.1"/>
    </source>
</evidence>
<dbReference type="Pfam" id="PF10462">
    <property type="entry name" value="Peptidase_M66"/>
    <property type="match status" value="1"/>
</dbReference>
<sequence>MDVGGSGGDGNGAGSGGENGSGGSEGGNGGETTPPTPEPEPEPTPTPADPYPEPTSARYDEVDLKGFYDIDASGGVRAVRNDLAGSLPAMIQFGQSHTVDPSGNEAKNMPRLTTEREALLLVTPDPSLKDIDALNVTVSVDGTVMGTAQLLHPNSMYRSDYNNTDGRPDYNYSRRAWTTRLPWDWVKPGMSLDITDDKARSGNLAADKIDFGAPAELVVHNIRLGMLTDPPAESDAFWLLKNPEQGAADYFQTIPAARMTVAYYEPMKLDKVMISNGTIYDTASAGEGGVYAGDMRENTGKSTVSVGINLANFGATASGMAGQSQPQWFQNVVAHHAVGMYSNGKQSHGLSGGNGMLTLYSTSGNEFSHEIGHHYGLGHYPGQSGDNYFLSGHHHDSGWGYIAYRKRMRANFHWRQSKTGALNGMPIYDDTYSFATDAMAGGGFSSALSRYTHYTGYSTKIAIQQRLNKPVPTQSSATGYLGWNADTRRMEPVTGKVPTNKELFFNSPDGNYLKPRLVGTPVFTVLGGYDPSTGKALLYPAFRGNWGNVFDLPTPIDNASTRQCWLQVSFAGGSSKRIAVAPTVLQNNSVNKLHVNLAQADNPQQASLQCQEPGAAASTLATMSFPQNLAPMKAPVVVGKEAGYSALRAVEMPELDQLLVAAGGKPLVNLGSRGNLLYASWGNNPTGLSAEAKQVRDAYIAQENKATRLNRWMNRYRADLQGSNNTAAVDALKALLDTLGLRQTPLLPAAQPMLVTNSKHCLKTEQVDGKPTVYIADASTCTGADNELWMADLRGAIHSAANPALCLAGNGGNNGAVTLNTCDRTLDAQMFDLSALPKIGRNNSCLDLSGGFLTNGRGKLITYSCTNGVNQRWNGLSANDNALLTLLSPNNLVVLRGLNIQ</sequence>
<name>A0A0R0CNC0_9GAMM</name>
<proteinExistence type="predicted"/>
<evidence type="ECO:0000313" key="10">
    <source>
        <dbReference type="Proteomes" id="UP000051863"/>
    </source>
</evidence>
<keyword evidence="5 6" id="KW-0482">Metalloprotease</keyword>
<dbReference type="InterPro" id="IPR000772">
    <property type="entry name" value="Ricin_B_lectin"/>
</dbReference>
<evidence type="ECO:0000256" key="3">
    <source>
        <dbReference type="ARBA" id="ARBA00022801"/>
    </source>
</evidence>
<keyword evidence="1 6" id="KW-0645">Protease</keyword>
<dbReference type="InterPro" id="IPR051256">
    <property type="entry name" value="Dictomallein"/>
</dbReference>
<evidence type="ECO:0000256" key="7">
    <source>
        <dbReference type="SAM" id="MobiDB-lite"/>
    </source>
</evidence>